<evidence type="ECO:0000256" key="1">
    <source>
        <dbReference type="SAM" id="MobiDB-lite"/>
    </source>
</evidence>
<dbReference type="EMBL" id="ML179873">
    <property type="protein sequence ID" value="THU80745.1"/>
    <property type="molecule type" value="Genomic_DNA"/>
</dbReference>
<sequence>TILTTRLYKDAEELQSDIRHHEMTLMDLDQDTQTGQLGYSYHPTSRANLVGTCSDLPPPAFPRDDTTVSKKNTPRDKGTRPCRHCGSDLHWDNECKHSKRRTAQTCLAEARIDDLQVQDEYDDLYLGVCGEEEDF</sequence>
<dbReference type="Proteomes" id="UP000297245">
    <property type="component" value="Unassembled WGS sequence"/>
</dbReference>
<name>A0A4V4HBU4_DENBC</name>
<proteinExistence type="predicted"/>
<feature type="compositionally biased region" description="Basic and acidic residues" evidence="1">
    <location>
        <begin position="62"/>
        <end position="82"/>
    </location>
</feature>
<accession>A0A4V4HBU4</accession>
<gene>
    <name evidence="2" type="ORF">K435DRAFT_695050</name>
</gene>
<keyword evidence="3" id="KW-1185">Reference proteome</keyword>
<evidence type="ECO:0000313" key="2">
    <source>
        <dbReference type="EMBL" id="THU80745.1"/>
    </source>
</evidence>
<feature type="region of interest" description="Disordered" evidence="1">
    <location>
        <begin position="57"/>
        <end position="82"/>
    </location>
</feature>
<reference evidence="2 3" key="1">
    <citation type="journal article" date="2019" name="Nat. Ecol. Evol.">
        <title>Megaphylogeny resolves global patterns of mushroom evolution.</title>
        <authorList>
            <person name="Varga T."/>
            <person name="Krizsan K."/>
            <person name="Foldi C."/>
            <person name="Dima B."/>
            <person name="Sanchez-Garcia M."/>
            <person name="Sanchez-Ramirez S."/>
            <person name="Szollosi G.J."/>
            <person name="Szarkandi J.G."/>
            <person name="Papp V."/>
            <person name="Albert L."/>
            <person name="Andreopoulos W."/>
            <person name="Angelini C."/>
            <person name="Antonin V."/>
            <person name="Barry K.W."/>
            <person name="Bougher N.L."/>
            <person name="Buchanan P."/>
            <person name="Buyck B."/>
            <person name="Bense V."/>
            <person name="Catcheside P."/>
            <person name="Chovatia M."/>
            <person name="Cooper J."/>
            <person name="Damon W."/>
            <person name="Desjardin D."/>
            <person name="Finy P."/>
            <person name="Geml J."/>
            <person name="Haridas S."/>
            <person name="Hughes K."/>
            <person name="Justo A."/>
            <person name="Karasinski D."/>
            <person name="Kautmanova I."/>
            <person name="Kiss B."/>
            <person name="Kocsube S."/>
            <person name="Kotiranta H."/>
            <person name="LaButti K.M."/>
            <person name="Lechner B.E."/>
            <person name="Liimatainen K."/>
            <person name="Lipzen A."/>
            <person name="Lukacs Z."/>
            <person name="Mihaltcheva S."/>
            <person name="Morgado L.N."/>
            <person name="Niskanen T."/>
            <person name="Noordeloos M.E."/>
            <person name="Ohm R.A."/>
            <person name="Ortiz-Santana B."/>
            <person name="Ovrebo C."/>
            <person name="Racz N."/>
            <person name="Riley R."/>
            <person name="Savchenko A."/>
            <person name="Shiryaev A."/>
            <person name="Soop K."/>
            <person name="Spirin V."/>
            <person name="Szebenyi C."/>
            <person name="Tomsovsky M."/>
            <person name="Tulloss R.E."/>
            <person name="Uehling J."/>
            <person name="Grigoriev I.V."/>
            <person name="Vagvolgyi C."/>
            <person name="Papp T."/>
            <person name="Martin F.M."/>
            <person name="Miettinen O."/>
            <person name="Hibbett D.S."/>
            <person name="Nagy L.G."/>
        </authorList>
    </citation>
    <scope>NUCLEOTIDE SEQUENCE [LARGE SCALE GENOMIC DNA]</scope>
    <source>
        <strain evidence="2 3">CBS 962.96</strain>
    </source>
</reference>
<feature type="non-terminal residue" evidence="2">
    <location>
        <position position="1"/>
    </location>
</feature>
<protein>
    <submittedName>
        <fullName evidence="2">Uncharacterized protein</fullName>
    </submittedName>
</protein>
<organism evidence="2 3">
    <name type="scientific">Dendrothele bispora (strain CBS 962.96)</name>
    <dbReference type="NCBI Taxonomy" id="1314807"/>
    <lineage>
        <taxon>Eukaryota</taxon>
        <taxon>Fungi</taxon>
        <taxon>Dikarya</taxon>
        <taxon>Basidiomycota</taxon>
        <taxon>Agaricomycotina</taxon>
        <taxon>Agaricomycetes</taxon>
        <taxon>Agaricomycetidae</taxon>
        <taxon>Agaricales</taxon>
        <taxon>Agaricales incertae sedis</taxon>
        <taxon>Dendrothele</taxon>
    </lineage>
</organism>
<evidence type="ECO:0000313" key="3">
    <source>
        <dbReference type="Proteomes" id="UP000297245"/>
    </source>
</evidence>
<dbReference type="AlphaFoldDB" id="A0A4V4HBU4"/>
<dbReference type="OrthoDB" id="3203159at2759"/>